<evidence type="ECO:0000256" key="2">
    <source>
        <dbReference type="ARBA" id="ARBA00022723"/>
    </source>
</evidence>
<dbReference type="EMBL" id="JACBKZ010000012">
    <property type="protein sequence ID" value="KAF5938058.1"/>
    <property type="molecule type" value="Genomic_DNA"/>
</dbReference>
<feature type="domain" description="Terpene synthase metal-binding" evidence="4">
    <location>
        <begin position="3"/>
        <end position="74"/>
    </location>
</feature>
<dbReference type="PANTHER" id="PTHR31225">
    <property type="entry name" value="OS04G0344100 PROTEIN-RELATED"/>
    <property type="match status" value="1"/>
</dbReference>
<evidence type="ECO:0000313" key="6">
    <source>
        <dbReference type="Proteomes" id="UP000593564"/>
    </source>
</evidence>
<dbReference type="Gene3D" id="1.10.600.10">
    <property type="entry name" value="Farnesyl Diphosphate Synthase"/>
    <property type="match status" value="1"/>
</dbReference>
<dbReference type="SUPFAM" id="SSF48576">
    <property type="entry name" value="Terpenoid synthases"/>
    <property type="match status" value="1"/>
</dbReference>
<dbReference type="GO" id="GO:0016114">
    <property type="term" value="P:terpenoid biosynthetic process"/>
    <property type="evidence" value="ECO:0007669"/>
    <property type="project" value="InterPro"/>
</dbReference>
<evidence type="ECO:0000259" key="4">
    <source>
        <dbReference type="Pfam" id="PF03936"/>
    </source>
</evidence>
<dbReference type="InterPro" id="IPR050148">
    <property type="entry name" value="Terpene_synthase-like"/>
</dbReference>
<keyword evidence="2" id="KW-0479">Metal-binding</keyword>
<dbReference type="PANTHER" id="PTHR31225:SF252">
    <property type="entry name" value="TERPENE SYNTHASE 12-RELATED"/>
    <property type="match status" value="1"/>
</dbReference>
<dbReference type="InterPro" id="IPR005630">
    <property type="entry name" value="Terpene_synthase_metal-bd"/>
</dbReference>
<dbReference type="Proteomes" id="UP000593564">
    <property type="component" value="Unassembled WGS sequence"/>
</dbReference>
<sequence length="87" mass="10472">MLQWQDLCQYYMKEARWSYNGFMPTLQEYLNHAWTSSSVTTLLTDVYFLSSNAITKELERLEKYHDIIKWSSMVDLQMIWEHHGCVS</sequence>
<dbReference type="AlphaFoldDB" id="A0A7J7GF70"/>
<evidence type="ECO:0000256" key="1">
    <source>
        <dbReference type="ARBA" id="ARBA00001946"/>
    </source>
</evidence>
<proteinExistence type="predicted"/>
<dbReference type="GO" id="GO:0010333">
    <property type="term" value="F:terpene synthase activity"/>
    <property type="evidence" value="ECO:0007669"/>
    <property type="project" value="InterPro"/>
</dbReference>
<organism evidence="5 6">
    <name type="scientific">Camellia sinensis</name>
    <name type="common">Tea plant</name>
    <name type="synonym">Thea sinensis</name>
    <dbReference type="NCBI Taxonomy" id="4442"/>
    <lineage>
        <taxon>Eukaryota</taxon>
        <taxon>Viridiplantae</taxon>
        <taxon>Streptophyta</taxon>
        <taxon>Embryophyta</taxon>
        <taxon>Tracheophyta</taxon>
        <taxon>Spermatophyta</taxon>
        <taxon>Magnoliopsida</taxon>
        <taxon>eudicotyledons</taxon>
        <taxon>Gunneridae</taxon>
        <taxon>Pentapetalae</taxon>
        <taxon>asterids</taxon>
        <taxon>Ericales</taxon>
        <taxon>Theaceae</taxon>
        <taxon>Camellia</taxon>
    </lineage>
</organism>
<keyword evidence="6" id="KW-1185">Reference proteome</keyword>
<protein>
    <recommendedName>
        <fullName evidence="4">Terpene synthase metal-binding domain-containing protein</fullName>
    </recommendedName>
</protein>
<reference evidence="6" key="1">
    <citation type="journal article" date="2020" name="Nat. Commun.">
        <title>Genome assembly of wild tea tree DASZ reveals pedigree and selection history of tea varieties.</title>
        <authorList>
            <person name="Zhang W."/>
            <person name="Zhang Y."/>
            <person name="Qiu H."/>
            <person name="Guo Y."/>
            <person name="Wan H."/>
            <person name="Zhang X."/>
            <person name="Scossa F."/>
            <person name="Alseekh S."/>
            <person name="Zhang Q."/>
            <person name="Wang P."/>
            <person name="Xu L."/>
            <person name="Schmidt M.H."/>
            <person name="Jia X."/>
            <person name="Li D."/>
            <person name="Zhu A."/>
            <person name="Guo F."/>
            <person name="Chen W."/>
            <person name="Ni D."/>
            <person name="Usadel B."/>
            <person name="Fernie A.R."/>
            <person name="Wen W."/>
        </authorList>
    </citation>
    <scope>NUCLEOTIDE SEQUENCE [LARGE SCALE GENOMIC DNA]</scope>
    <source>
        <strain evidence="6">cv. G240</strain>
    </source>
</reference>
<dbReference type="GO" id="GO:0000287">
    <property type="term" value="F:magnesium ion binding"/>
    <property type="evidence" value="ECO:0007669"/>
    <property type="project" value="InterPro"/>
</dbReference>
<reference evidence="5 6" key="2">
    <citation type="submission" date="2020-07" db="EMBL/GenBank/DDBJ databases">
        <title>Genome assembly of wild tea tree DASZ reveals pedigree and selection history of tea varieties.</title>
        <authorList>
            <person name="Zhang W."/>
        </authorList>
    </citation>
    <scope>NUCLEOTIDE SEQUENCE [LARGE SCALE GENOMIC DNA]</scope>
    <source>
        <strain evidence="6">cv. G240</strain>
        <tissue evidence="5">Leaf</tissue>
    </source>
</reference>
<comment type="cofactor">
    <cofactor evidence="1">
        <name>Mg(2+)</name>
        <dbReference type="ChEBI" id="CHEBI:18420"/>
    </cofactor>
</comment>
<dbReference type="Pfam" id="PF03936">
    <property type="entry name" value="Terpene_synth_C"/>
    <property type="match status" value="1"/>
</dbReference>
<evidence type="ECO:0000313" key="5">
    <source>
        <dbReference type="EMBL" id="KAF5938058.1"/>
    </source>
</evidence>
<evidence type="ECO:0000256" key="3">
    <source>
        <dbReference type="ARBA" id="ARBA00022842"/>
    </source>
</evidence>
<name>A0A7J7GF70_CAMSI</name>
<comment type="caution">
    <text evidence="5">The sequence shown here is derived from an EMBL/GenBank/DDBJ whole genome shotgun (WGS) entry which is preliminary data.</text>
</comment>
<dbReference type="InterPro" id="IPR008949">
    <property type="entry name" value="Isoprenoid_synthase_dom_sf"/>
</dbReference>
<keyword evidence="3" id="KW-0460">Magnesium</keyword>
<gene>
    <name evidence="5" type="ORF">HYC85_025564</name>
</gene>
<accession>A0A7J7GF70</accession>